<comment type="caution">
    <text evidence="10">The sequence shown here is derived from an EMBL/GenBank/DDBJ whole genome shotgun (WGS) entry which is preliminary data.</text>
</comment>
<dbReference type="Gene3D" id="2.40.30.10">
    <property type="entry name" value="Translation factors"/>
    <property type="match status" value="1"/>
</dbReference>
<keyword evidence="7" id="KW-0408">Iron</keyword>
<dbReference type="PANTHER" id="PTHR47354:SF8">
    <property type="entry name" value="1,2-PHENYLACETYL-COA EPOXIDASE, SUBUNIT E"/>
    <property type="match status" value="1"/>
</dbReference>
<accession>A0ABV9MV12</accession>
<evidence type="ECO:0000256" key="5">
    <source>
        <dbReference type="ARBA" id="ARBA00022827"/>
    </source>
</evidence>
<keyword evidence="6" id="KW-0560">Oxidoreductase</keyword>
<evidence type="ECO:0000313" key="10">
    <source>
        <dbReference type="EMBL" id="MFC4718468.1"/>
    </source>
</evidence>
<keyword evidence="11" id="KW-1185">Reference proteome</keyword>
<dbReference type="RefSeq" id="WP_204654164.1">
    <property type="nucleotide sequence ID" value="NZ_JAFBFD010000021.1"/>
</dbReference>
<evidence type="ECO:0000256" key="8">
    <source>
        <dbReference type="ARBA" id="ARBA00023014"/>
    </source>
</evidence>
<dbReference type="Gene3D" id="3.40.50.80">
    <property type="entry name" value="Nucleotide-binding domain of ferredoxin-NADP reductase (FNR) module"/>
    <property type="match status" value="1"/>
</dbReference>
<dbReference type="CDD" id="cd00322">
    <property type="entry name" value="FNR_like"/>
    <property type="match status" value="1"/>
</dbReference>
<organism evidence="10 11">
    <name type="scientific">Enterococcus lemanii</name>
    <dbReference type="NCBI Taxonomy" id="1159752"/>
    <lineage>
        <taxon>Bacteria</taxon>
        <taxon>Bacillati</taxon>
        <taxon>Bacillota</taxon>
        <taxon>Bacilli</taxon>
        <taxon>Lactobacillales</taxon>
        <taxon>Enterococcaceae</taxon>
        <taxon>Enterococcus</taxon>
    </lineage>
</organism>
<sequence length="233" mass="26945">MEIYWTKIKEIIDESKEVKTYQLACPIDFTWEAGAHVHLALKGFNEGAKPNRQLVRHMSISTLPSENQIGITTRIKEQPSLFKANLNQLRVGDEVALFKIHSNVSLLNKNQKVYFFSSGVGIATFRPIVLDYLRNGAAIKNLYSLSIESSREFLFQDLFQSQATKNFQAEFVDNRTKYYQRANELALDQTGHYYIVGSDDFLKENIAMLKEKGISEEQIFIDKREQKRQEFFA</sequence>
<evidence type="ECO:0000256" key="6">
    <source>
        <dbReference type="ARBA" id="ARBA00023002"/>
    </source>
</evidence>
<evidence type="ECO:0000313" key="11">
    <source>
        <dbReference type="Proteomes" id="UP001595969"/>
    </source>
</evidence>
<dbReference type="EMBL" id="JBHSGS010000009">
    <property type="protein sequence ID" value="MFC4718468.1"/>
    <property type="molecule type" value="Genomic_DNA"/>
</dbReference>
<feature type="domain" description="FAD-binding FR-type" evidence="9">
    <location>
        <begin position="1"/>
        <end position="107"/>
    </location>
</feature>
<evidence type="ECO:0000256" key="4">
    <source>
        <dbReference type="ARBA" id="ARBA00022723"/>
    </source>
</evidence>
<reference evidence="11" key="1">
    <citation type="journal article" date="2019" name="Int. J. Syst. Evol. Microbiol.">
        <title>The Global Catalogue of Microorganisms (GCM) 10K type strain sequencing project: providing services to taxonomists for standard genome sequencing and annotation.</title>
        <authorList>
            <consortium name="The Broad Institute Genomics Platform"/>
            <consortium name="The Broad Institute Genome Sequencing Center for Infectious Disease"/>
            <person name="Wu L."/>
            <person name="Ma J."/>
        </authorList>
    </citation>
    <scope>NUCLEOTIDE SEQUENCE [LARGE SCALE GENOMIC DNA]</scope>
    <source>
        <strain evidence="11">CGMCC 1.19032</strain>
    </source>
</reference>
<protein>
    <submittedName>
        <fullName evidence="10">FAD-dependent oxidoreductase</fullName>
    </submittedName>
</protein>
<keyword evidence="8" id="KW-0411">Iron-sulfur</keyword>
<evidence type="ECO:0000259" key="9">
    <source>
        <dbReference type="PROSITE" id="PS51384"/>
    </source>
</evidence>
<evidence type="ECO:0000256" key="1">
    <source>
        <dbReference type="ARBA" id="ARBA00001974"/>
    </source>
</evidence>
<name>A0ABV9MV12_9ENTE</name>
<dbReference type="InterPro" id="IPR050415">
    <property type="entry name" value="MRET"/>
</dbReference>
<comment type="cofactor">
    <cofactor evidence="1">
        <name>FAD</name>
        <dbReference type="ChEBI" id="CHEBI:57692"/>
    </cofactor>
</comment>
<dbReference type="InterPro" id="IPR039261">
    <property type="entry name" value="FNR_nucleotide-bd"/>
</dbReference>
<proteinExistence type="predicted"/>
<dbReference type="PROSITE" id="PS51384">
    <property type="entry name" value="FAD_FR"/>
    <property type="match status" value="1"/>
</dbReference>
<dbReference type="PANTHER" id="PTHR47354">
    <property type="entry name" value="NADH OXIDOREDUCTASE HCR"/>
    <property type="match status" value="1"/>
</dbReference>
<keyword evidence="5" id="KW-0274">FAD</keyword>
<evidence type="ECO:0000256" key="3">
    <source>
        <dbReference type="ARBA" id="ARBA00022714"/>
    </source>
</evidence>
<dbReference type="InterPro" id="IPR017938">
    <property type="entry name" value="Riboflavin_synthase-like_b-brl"/>
</dbReference>
<evidence type="ECO:0000256" key="2">
    <source>
        <dbReference type="ARBA" id="ARBA00022630"/>
    </source>
</evidence>
<dbReference type="InterPro" id="IPR017927">
    <property type="entry name" value="FAD-bd_FR_type"/>
</dbReference>
<dbReference type="Proteomes" id="UP001595969">
    <property type="component" value="Unassembled WGS sequence"/>
</dbReference>
<dbReference type="SUPFAM" id="SSF52343">
    <property type="entry name" value="Ferredoxin reductase-like, C-terminal NADP-linked domain"/>
    <property type="match status" value="1"/>
</dbReference>
<gene>
    <name evidence="10" type="ORF">ACFO5I_01735</name>
</gene>
<dbReference type="SUPFAM" id="SSF63380">
    <property type="entry name" value="Riboflavin synthase domain-like"/>
    <property type="match status" value="1"/>
</dbReference>
<keyword evidence="4" id="KW-0479">Metal-binding</keyword>
<keyword evidence="2" id="KW-0285">Flavoprotein</keyword>
<keyword evidence="3" id="KW-0001">2Fe-2S</keyword>
<evidence type="ECO:0000256" key="7">
    <source>
        <dbReference type="ARBA" id="ARBA00023004"/>
    </source>
</evidence>